<dbReference type="AlphaFoldDB" id="A0A3S5AY13"/>
<name>A0A3S5AY13_9PLAT</name>
<reference evidence="1" key="1">
    <citation type="submission" date="2018-11" db="EMBL/GenBank/DDBJ databases">
        <authorList>
            <consortium name="Pathogen Informatics"/>
        </authorList>
    </citation>
    <scope>NUCLEOTIDE SEQUENCE</scope>
</reference>
<gene>
    <name evidence="1" type="ORF">PXEA_LOCUS21623</name>
</gene>
<dbReference type="EMBL" id="CAAALY010093006">
    <property type="protein sequence ID" value="VEL28183.1"/>
    <property type="molecule type" value="Genomic_DNA"/>
</dbReference>
<evidence type="ECO:0000313" key="2">
    <source>
        <dbReference type="Proteomes" id="UP000784294"/>
    </source>
</evidence>
<accession>A0A3S5AY13</accession>
<proteinExistence type="predicted"/>
<keyword evidence="2" id="KW-1185">Reference proteome</keyword>
<sequence>MANSSSALFKPKVLFISTPDQPRLEQTAAFDEDDECYLNFPQSRDWATCFGGIAHCFTWQKMFSFRPPARKCSSFGDAERMFLGGNGATGPSKLSVAQSGHCSFVNFTEIG</sequence>
<evidence type="ECO:0000313" key="1">
    <source>
        <dbReference type="EMBL" id="VEL28183.1"/>
    </source>
</evidence>
<dbReference type="Proteomes" id="UP000784294">
    <property type="component" value="Unassembled WGS sequence"/>
</dbReference>
<protein>
    <submittedName>
        <fullName evidence="1">Uncharacterized protein</fullName>
    </submittedName>
</protein>
<organism evidence="1 2">
    <name type="scientific">Protopolystoma xenopodis</name>
    <dbReference type="NCBI Taxonomy" id="117903"/>
    <lineage>
        <taxon>Eukaryota</taxon>
        <taxon>Metazoa</taxon>
        <taxon>Spiralia</taxon>
        <taxon>Lophotrochozoa</taxon>
        <taxon>Platyhelminthes</taxon>
        <taxon>Monogenea</taxon>
        <taxon>Polyopisthocotylea</taxon>
        <taxon>Polystomatidea</taxon>
        <taxon>Polystomatidae</taxon>
        <taxon>Protopolystoma</taxon>
    </lineage>
</organism>
<comment type="caution">
    <text evidence="1">The sequence shown here is derived from an EMBL/GenBank/DDBJ whole genome shotgun (WGS) entry which is preliminary data.</text>
</comment>